<proteinExistence type="predicted"/>
<evidence type="ECO:0000256" key="3">
    <source>
        <dbReference type="SAM" id="SignalP"/>
    </source>
</evidence>
<accession>A0A915EFQ7</accession>
<evidence type="ECO:0000256" key="1">
    <source>
        <dbReference type="PROSITE-ProRule" id="PRU00047"/>
    </source>
</evidence>
<dbReference type="PROSITE" id="PS50158">
    <property type="entry name" value="ZF_CCHC"/>
    <property type="match status" value="1"/>
</dbReference>
<keyword evidence="5" id="KW-1185">Reference proteome</keyword>
<dbReference type="Pfam" id="PF00300">
    <property type="entry name" value="His_Phos_1"/>
    <property type="match status" value="1"/>
</dbReference>
<dbReference type="SUPFAM" id="SSF53254">
    <property type="entry name" value="Phosphoglycerate mutase-like"/>
    <property type="match status" value="1"/>
</dbReference>
<dbReference type="InterPro" id="IPR029033">
    <property type="entry name" value="His_PPase_superfam"/>
</dbReference>
<dbReference type="GO" id="GO:0019899">
    <property type="term" value="F:enzyme binding"/>
    <property type="evidence" value="ECO:0007669"/>
    <property type="project" value="UniProtKB-ARBA"/>
</dbReference>
<keyword evidence="1" id="KW-0863">Zinc-finger</keyword>
<reference evidence="6" key="1">
    <citation type="submission" date="2022-11" db="UniProtKB">
        <authorList>
            <consortium name="WormBaseParasite"/>
        </authorList>
    </citation>
    <scope>IDENTIFICATION</scope>
</reference>
<dbReference type="Proteomes" id="UP000887574">
    <property type="component" value="Unplaced"/>
</dbReference>
<dbReference type="PANTHER" id="PTHR16469">
    <property type="entry name" value="UBIQUITIN-ASSOCIATED AND SH3 DOMAIN-CONTAINING BA-RELATED"/>
    <property type="match status" value="1"/>
</dbReference>
<sequence>MLNRFHCIHLILRVVLRAEHSCLISSSSSTSTSAKSSNSSSTTTSTSSRCSQTLNHVPEIVIVMRHGERVDDQFPKWFKKCYKKGDIRCSTEICLLRCHKSLRMSTQEISSAVSSVPGFSKSTDAESSSSCSSDSSNSAKSGSDPLKRTQRLPLLHRISNRLPEIFIVMRHGERVDDLFPKWVKKCFNEGGYTVLVGNMPLALPQLGRQLEDFKHDTPLSYMGDIMARLVGQGLMVDDLTPDAVYCSPSLRCVQIAASVRSSPLASCRMNVEPGLFQTNKKDRKLTFLPHIPVEEIGVLGEEALAYNKRIHGTFDEILIRAGNESQRIVLIVGHASTVDLAMGYFAYPRQMDFHFQRIGNKIPYCSAVVFRRLQCSQCSLYEYGSRVACRPPADQCCQMMLFAETSLLPPITYTNFSSRIDSKFLLSTNEKNKRTGGSRRTSSFRKTIKQKLLKFLRIKLPKINKEGGSSYCNCSKPGHMSCECPQPRNGGGGGRRCYKCQETVHMSRECSHCQR</sequence>
<dbReference type="InterPro" id="IPR036875">
    <property type="entry name" value="Znf_CCHC_sf"/>
</dbReference>
<dbReference type="SUPFAM" id="SSF57756">
    <property type="entry name" value="Retrovirus zinc finger-like domains"/>
    <property type="match status" value="1"/>
</dbReference>
<protein>
    <submittedName>
        <fullName evidence="6">CCHC-type domain-containing protein</fullName>
    </submittedName>
</protein>
<evidence type="ECO:0000313" key="5">
    <source>
        <dbReference type="Proteomes" id="UP000887574"/>
    </source>
</evidence>
<keyword evidence="3" id="KW-0732">Signal</keyword>
<keyword evidence="1" id="KW-0479">Metal-binding</keyword>
<feature type="signal peptide" evidence="3">
    <location>
        <begin position="1"/>
        <end position="18"/>
    </location>
</feature>
<dbReference type="InterPro" id="IPR051710">
    <property type="entry name" value="Phosphatase_SH3-domain"/>
</dbReference>
<dbReference type="InterPro" id="IPR001878">
    <property type="entry name" value="Znf_CCHC"/>
</dbReference>
<feature type="domain" description="CCHC-type" evidence="4">
    <location>
        <begin position="495"/>
        <end position="510"/>
    </location>
</feature>
<evidence type="ECO:0000259" key="4">
    <source>
        <dbReference type="PROSITE" id="PS50158"/>
    </source>
</evidence>
<dbReference type="PANTHER" id="PTHR16469:SF5">
    <property type="entry name" value="PHOSPHOGLYCERATE MUTASE FAMILY PROTEIN"/>
    <property type="match status" value="1"/>
</dbReference>
<dbReference type="GO" id="GO:0003676">
    <property type="term" value="F:nucleic acid binding"/>
    <property type="evidence" value="ECO:0007669"/>
    <property type="project" value="InterPro"/>
</dbReference>
<feature type="chain" id="PRO_5037479233" evidence="3">
    <location>
        <begin position="19"/>
        <end position="515"/>
    </location>
</feature>
<dbReference type="WBParaSite" id="jg54">
    <property type="protein sequence ID" value="jg54"/>
    <property type="gene ID" value="jg54"/>
</dbReference>
<organism evidence="5 6">
    <name type="scientific">Ditylenchus dipsaci</name>
    <dbReference type="NCBI Taxonomy" id="166011"/>
    <lineage>
        <taxon>Eukaryota</taxon>
        <taxon>Metazoa</taxon>
        <taxon>Ecdysozoa</taxon>
        <taxon>Nematoda</taxon>
        <taxon>Chromadorea</taxon>
        <taxon>Rhabditida</taxon>
        <taxon>Tylenchina</taxon>
        <taxon>Tylenchomorpha</taxon>
        <taxon>Sphaerularioidea</taxon>
        <taxon>Anguinidae</taxon>
        <taxon>Anguininae</taxon>
        <taxon>Ditylenchus</taxon>
    </lineage>
</organism>
<dbReference type="GO" id="GO:0016791">
    <property type="term" value="F:phosphatase activity"/>
    <property type="evidence" value="ECO:0007669"/>
    <property type="project" value="UniProtKB-ARBA"/>
</dbReference>
<feature type="region of interest" description="Disordered" evidence="2">
    <location>
        <begin position="115"/>
        <end position="146"/>
    </location>
</feature>
<dbReference type="Gene3D" id="3.40.50.1240">
    <property type="entry name" value="Phosphoglycerate mutase-like"/>
    <property type="match status" value="1"/>
</dbReference>
<dbReference type="Gene3D" id="4.10.60.10">
    <property type="entry name" value="Zinc finger, CCHC-type"/>
    <property type="match status" value="1"/>
</dbReference>
<evidence type="ECO:0000256" key="2">
    <source>
        <dbReference type="SAM" id="MobiDB-lite"/>
    </source>
</evidence>
<feature type="compositionally biased region" description="Low complexity" evidence="2">
    <location>
        <begin position="120"/>
        <end position="143"/>
    </location>
</feature>
<dbReference type="InterPro" id="IPR013078">
    <property type="entry name" value="His_Pase_superF_clade-1"/>
</dbReference>
<dbReference type="GO" id="GO:0008270">
    <property type="term" value="F:zinc ion binding"/>
    <property type="evidence" value="ECO:0007669"/>
    <property type="project" value="UniProtKB-KW"/>
</dbReference>
<dbReference type="SMART" id="SM00343">
    <property type="entry name" value="ZnF_C2HC"/>
    <property type="match status" value="2"/>
</dbReference>
<dbReference type="AlphaFoldDB" id="A0A915EFQ7"/>
<keyword evidence="1" id="KW-0862">Zinc</keyword>
<feature type="region of interest" description="Disordered" evidence="2">
    <location>
        <begin position="27"/>
        <end position="51"/>
    </location>
</feature>
<name>A0A915EFQ7_9BILA</name>
<dbReference type="CDD" id="cd07067">
    <property type="entry name" value="HP_PGM_like"/>
    <property type="match status" value="1"/>
</dbReference>
<evidence type="ECO:0000313" key="6">
    <source>
        <dbReference type="WBParaSite" id="jg54"/>
    </source>
</evidence>